<name>X1D3Q2_9ZZZZ</name>
<comment type="caution">
    <text evidence="1">The sequence shown here is derived from an EMBL/GenBank/DDBJ whole genome shotgun (WGS) entry which is preliminary data.</text>
</comment>
<sequence>MKIKTCPQCNEHLVHDWYYWIYETSATRLGGPSEIVHRM</sequence>
<accession>X1D3Q2</accession>
<protein>
    <submittedName>
        <fullName evidence="1">Uncharacterized protein</fullName>
    </submittedName>
</protein>
<dbReference type="AlphaFoldDB" id="X1D3Q2"/>
<feature type="non-terminal residue" evidence="1">
    <location>
        <position position="39"/>
    </location>
</feature>
<dbReference type="EMBL" id="BART01021661">
    <property type="protein sequence ID" value="GAH02885.1"/>
    <property type="molecule type" value="Genomic_DNA"/>
</dbReference>
<organism evidence="1">
    <name type="scientific">marine sediment metagenome</name>
    <dbReference type="NCBI Taxonomy" id="412755"/>
    <lineage>
        <taxon>unclassified sequences</taxon>
        <taxon>metagenomes</taxon>
        <taxon>ecological metagenomes</taxon>
    </lineage>
</organism>
<reference evidence="1" key="1">
    <citation type="journal article" date="2014" name="Front. Microbiol.">
        <title>High frequency of phylogenetically diverse reductive dehalogenase-homologous genes in deep subseafloor sedimentary metagenomes.</title>
        <authorList>
            <person name="Kawai M."/>
            <person name="Futagami T."/>
            <person name="Toyoda A."/>
            <person name="Takaki Y."/>
            <person name="Nishi S."/>
            <person name="Hori S."/>
            <person name="Arai W."/>
            <person name="Tsubouchi T."/>
            <person name="Morono Y."/>
            <person name="Uchiyama I."/>
            <person name="Ito T."/>
            <person name="Fujiyama A."/>
            <person name="Inagaki F."/>
            <person name="Takami H."/>
        </authorList>
    </citation>
    <scope>NUCLEOTIDE SEQUENCE</scope>
    <source>
        <strain evidence="1">Expedition CK06-06</strain>
    </source>
</reference>
<proteinExistence type="predicted"/>
<evidence type="ECO:0000313" key="1">
    <source>
        <dbReference type="EMBL" id="GAH02885.1"/>
    </source>
</evidence>
<gene>
    <name evidence="1" type="ORF">S01H4_39881</name>
</gene>